<evidence type="ECO:0000256" key="5">
    <source>
        <dbReference type="ARBA" id="ARBA00022840"/>
    </source>
</evidence>
<keyword evidence="3" id="KW-0547">Nucleotide-binding</keyword>
<name>A0A6P2C2H5_9ACTN</name>
<keyword evidence="6" id="KW-0119">Carbohydrate metabolism</keyword>
<dbReference type="Pfam" id="PF00288">
    <property type="entry name" value="GHMP_kinases_N"/>
    <property type="match status" value="1"/>
</dbReference>
<dbReference type="OrthoDB" id="250531at2"/>
<dbReference type="InterPro" id="IPR020568">
    <property type="entry name" value="Ribosomal_Su5_D2-typ_SF"/>
</dbReference>
<dbReference type="GO" id="GO:0006012">
    <property type="term" value="P:galactose metabolic process"/>
    <property type="evidence" value="ECO:0007669"/>
    <property type="project" value="UniProtKB-KW"/>
</dbReference>
<protein>
    <submittedName>
        <fullName evidence="10">Galactokinase</fullName>
    </submittedName>
</protein>
<dbReference type="Proteomes" id="UP000460272">
    <property type="component" value="Unassembled WGS sequence"/>
</dbReference>
<dbReference type="Gene3D" id="3.30.70.890">
    <property type="entry name" value="GHMP kinase, C-terminal domain"/>
    <property type="match status" value="1"/>
</dbReference>
<keyword evidence="6" id="KW-0299">Galactose metabolism</keyword>
<keyword evidence="4 10" id="KW-0418">Kinase</keyword>
<dbReference type="PRINTS" id="PR00959">
    <property type="entry name" value="MEVGALKINASE"/>
</dbReference>
<evidence type="ECO:0000313" key="11">
    <source>
        <dbReference type="Proteomes" id="UP000460272"/>
    </source>
</evidence>
<feature type="domain" description="GHMP kinase N-terminal" evidence="7">
    <location>
        <begin position="65"/>
        <end position="148"/>
    </location>
</feature>
<comment type="caution">
    <text evidence="10">The sequence shown here is derived from an EMBL/GenBank/DDBJ whole genome shotgun (WGS) entry which is preliminary data.</text>
</comment>
<evidence type="ECO:0000259" key="9">
    <source>
        <dbReference type="Pfam" id="PF10509"/>
    </source>
</evidence>
<dbReference type="GO" id="GO:0005524">
    <property type="term" value="F:ATP binding"/>
    <property type="evidence" value="ECO:0007669"/>
    <property type="project" value="UniProtKB-KW"/>
</dbReference>
<dbReference type="Gene3D" id="3.30.230.10">
    <property type="match status" value="1"/>
</dbReference>
<dbReference type="GO" id="GO:0005829">
    <property type="term" value="C:cytosol"/>
    <property type="evidence" value="ECO:0007669"/>
    <property type="project" value="TreeGrafter"/>
</dbReference>
<evidence type="ECO:0000256" key="6">
    <source>
        <dbReference type="ARBA" id="ARBA00023144"/>
    </source>
</evidence>
<dbReference type="PANTHER" id="PTHR10457">
    <property type="entry name" value="MEVALONATE KINASE/GALACTOKINASE"/>
    <property type="match status" value="1"/>
</dbReference>
<dbReference type="InterPro" id="IPR006204">
    <property type="entry name" value="GHMP_kinase_N_dom"/>
</dbReference>
<evidence type="ECO:0000259" key="7">
    <source>
        <dbReference type="Pfam" id="PF00288"/>
    </source>
</evidence>
<dbReference type="EMBL" id="RPFW01000003">
    <property type="protein sequence ID" value="TVZ04675.1"/>
    <property type="molecule type" value="Genomic_DNA"/>
</dbReference>
<dbReference type="Pfam" id="PF10509">
    <property type="entry name" value="GalKase_gal_bdg"/>
    <property type="match status" value="1"/>
</dbReference>
<dbReference type="AlphaFoldDB" id="A0A6P2C2H5"/>
<dbReference type="GO" id="GO:0004335">
    <property type="term" value="F:galactokinase activity"/>
    <property type="evidence" value="ECO:0007669"/>
    <property type="project" value="InterPro"/>
</dbReference>
<keyword evidence="2" id="KW-0808">Transferase</keyword>
<sequence>MGEHTDYNEGFVLPFALAQGVTATATARDDGLLVLRSKQVPDETVTVNPGSLAPGSVTGWAAYPAGVAWALGAAGLAVRGASVDVDSNLPAGAGVSSSAALECAVALALCSLSGISVPRTALAALAKQAENEFVGAPTGIIDQSAALLCQQGHAMLLDCQTLETTQVPLRPAAAGISILVIDTRVTHALVSGEYAARRAECEAAALALGVPSLGPLARTDPDAALAGRLADPVLRRRARHVVTDGARAMAIAGALQDTGDGRSGDETWRAIGSLLTEGHASLRDDFEVSWREADVTVEAAIAAGGYGAKMIGGGFGGSVLALVPADREGEIRAVLTETYLSRGWLPPEFLDAVPSPAGRRLS</sequence>
<reference evidence="10 11" key="1">
    <citation type="submission" date="2018-11" db="EMBL/GenBank/DDBJ databases">
        <title>Trebonia kvetii gen.nov., sp.nov., a novel acidophilic actinobacterium, and proposal of the new actinobacterial family Treboniaceae fam. nov.</title>
        <authorList>
            <person name="Rapoport D."/>
            <person name="Sagova-Mareckova M."/>
            <person name="Sedlacek I."/>
            <person name="Provaznik J."/>
            <person name="Kralova S."/>
            <person name="Pavlinic D."/>
            <person name="Benes V."/>
            <person name="Kopecky J."/>
        </authorList>
    </citation>
    <scope>NUCLEOTIDE SEQUENCE [LARGE SCALE GENOMIC DNA]</scope>
    <source>
        <strain evidence="10 11">15Tr583</strain>
    </source>
</reference>
<evidence type="ECO:0000313" key="10">
    <source>
        <dbReference type="EMBL" id="TVZ04675.1"/>
    </source>
</evidence>
<accession>A0A6P2C2H5</accession>
<comment type="similarity">
    <text evidence="1">Belongs to the GHMP kinase family. GalK subfamily.</text>
</comment>
<evidence type="ECO:0000256" key="4">
    <source>
        <dbReference type="ARBA" id="ARBA00022777"/>
    </source>
</evidence>
<evidence type="ECO:0000256" key="3">
    <source>
        <dbReference type="ARBA" id="ARBA00022741"/>
    </source>
</evidence>
<feature type="domain" description="Galactokinase N-terminal" evidence="9">
    <location>
        <begin position="1"/>
        <end position="25"/>
    </location>
</feature>
<dbReference type="InterPro" id="IPR006206">
    <property type="entry name" value="Mevalonate/galactokinase"/>
</dbReference>
<organism evidence="10 11">
    <name type="scientific">Trebonia kvetii</name>
    <dbReference type="NCBI Taxonomy" id="2480626"/>
    <lineage>
        <taxon>Bacteria</taxon>
        <taxon>Bacillati</taxon>
        <taxon>Actinomycetota</taxon>
        <taxon>Actinomycetes</taxon>
        <taxon>Streptosporangiales</taxon>
        <taxon>Treboniaceae</taxon>
        <taxon>Trebonia</taxon>
    </lineage>
</organism>
<evidence type="ECO:0000259" key="8">
    <source>
        <dbReference type="Pfam" id="PF08544"/>
    </source>
</evidence>
<dbReference type="SUPFAM" id="SSF54211">
    <property type="entry name" value="Ribosomal protein S5 domain 2-like"/>
    <property type="match status" value="1"/>
</dbReference>
<keyword evidence="11" id="KW-1185">Reference proteome</keyword>
<dbReference type="PANTHER" id="PTHR10457:SF7">
    <property type="entry name" value="GALACTOKINASE-RELATED"/>
    <property type="match status" value="1"/>
</dbReference>
<dbReference type="InterPro" id="IPR000705">
    <property type="entry name" value="Galactokinase"/>
</dbReference>
<dbReference type="InterPro" id="IPR036554">
    <property type="entry name" value="GHMP_kinase_C_sf"/>
</dbReference>
<feature type="domain" description="GHMP kinase C-terminal" evidence="8">
    <location>
        <begin position="267"/>
        <end position="339"/>
    </location>
</feature>
<dbReference type="InterPro" id="IPR019539">
    <property type="entry name" value="GalKase_N"/>
</dbReference>
<gene>
    <name evidence="10" type="ORF">EAS64_17105</name>
</gene>
<dbReference type="InterPro" id="IPR014721">
    <property type="entry name" value="Ribsml_uS5_D2-typ_fold_subgr"/>
</dbReference>
<keyword evidence="5" id="KW-0067">ATP-binding</keyword>
<evidence type="ECO:0000256" key="1">
    <source>
        <dbReference type="ARBA" id="ARBA00006566"/>
    </source>
</evidence>
<dbReference type="PRINTS" id="PR00473">
    <property type="entry name" value="GALCTOKINASE"/>
</dbReference>
<dbReference type="SUPFAM" id="SSF55060">
    <property type="entry name" value="GHMP Kinase, C-terminal domain"/>
    <property type="match status" value="1"/>
</dbReference>
<evidence type="ECO:0000256" key="2">
    <source>
        <dbReference type="ARBA" id="ARBA00022679"/>
    </source>
</evidence>
<dbReference type="PIRSF" id="PIRSF000530">
    <property type="entry name" value="Galactokinase"/>
    <property type="match status" value="1"/>
</dbReference>
<proteinExistence type="inferred from homology"/>
<dbReference type="InterPro" id="IPR013750">
    <property type="entry name" value="GHMP_kinase_C_dom"/>
</dbReference>
<dbReference type="Pfam" id="PF08544">
    <property type="entry name" value="GHMP_kinases_C"/>
    <property type="match status" value="1"/>
</dbReference>